<organism evidence="7 8">
    <name type="scientific">Candidatus Thiodiazotropha taylori</name>
    <dbReference type="NCBI Taxonomy" id="2792791"/>
    <lineage>
        <taxon>Bacteria</taxon>
        <taxon>Pseudomonadati</taxon>
        <taxon>Pseudomonadota</taxon>
        <taxon>Gammaproteobacteria</taxon>
        <taxon>Chromatiales</taxon>
        <taxon>Sedimenticolaceae</taxon>
        <taxon>Candidatus Thiodiazotropha</taxon>
    </lineage>
</organism>
<dbReference type="InterPro" id="IPR043128">
    <property type="entry name" value="Rev_trsase/Diguanyl_cyclase"/>
</dbReference>
<accession>A0A944M7P8</accession>
<dbReference type="InterPro" id="IPR000014">
    <property type="entry name" value="PAS"/>
</dbReference>
<evidence type="ECO:0000313" key="8">
    <source>
        <dbReference type="Proteomes" id="UP000770889"/>
    </source>
</evidence>
<evidence type="ECO:0000259" key="6">
    <source>
        <dbReference type="PROSITE" id="PS50887"/>
    </source>
</evidence>
<dbReference type="SUPFAM" id="SSF55073">
    <property type="entry name" value="Nucleotide cyclase"/>
    <property type="match status" value="1"/>
</dbReference>
<dbReference type="Proteomes" id="UP000770889">
    <property type="component" value="Unassembled WGS sequence"/>
</dbReference>
<feature type="domain" description="PAS" evidence="3">
    <location>
        <begin position="648"/>
        <end position="697"/>
    </location>
</feature>
<feature type="domain" description="PAC" evidence="4">
    <location>
        <begin position="719"/>
        <end position="774"/>
    </location>
</feature>
<protein>
    <submittedName>
        <fullName evidence="7">EAL domain-containing protein</fullName>
    </submittedName>
</protein>
<name>A0A944M7P8_9GAMM</name>
<dbReference type="PANTHER" id="PTHR44757">
    <property type="entry name" value="DIGUANYLATE CYCLASE DGCP"/>
    <property type="match status" value="1"/>
</dbReference>
<dbReference type="AlphaFoldDB" id="A0A944M7P8"/>
<dbReference type="NCBIfam" id="TIGR00254">
    <property type="entry name" value="GGDEF"/>
    <property type="match status" value="1"/>
</dbReference>
<proteinExistence type="predicted"/>
<dbReference type="FunFam" id="3.30.70.270:FF:000001">
    <property type="entry name" value="Diguanylate cyclase domain protein"/>
    <property type="match status" value="1"/>
</dbReference>
<dbReference type="SMART" id="SM00052">
    <property type="entry name" value="EAL"/>
    <property type="match status" value="1"/>
</dbReference>
<feature type="domain" description="EAL" evidence="5">
    <location>
        <begin position="953"/>
        <end position="1208"/>
    </location>
</feature>
<dbReference type="PROSITE" id="PS50113">
    <property type="entry name" value="PAC"/>
    <property type="match status" value="2"/>
</dbReference>
<evidence type="ECO:0000256" key="1">
    <source>
        <dbReference type="ARBA" id="ARBA00001946"/>
    </source>
</evidence>
<dbReference type="InterPro" id="IPR035965">
    <property type="entry name" value="PAS-like_dom_sf"/>
</dbReference>
<dbReference type="CDD" id="cd01948">
    <property type="entry name" value="EAL"/>
    <property type="match status" value="1"/>
</dbReference>
<dbReference type="InterPro" id="IPR001633">
    <property type="entry name" value="EAL_dom"/>
</dbReference>
<dbReference type="InterPro" id="IPR001610">
    <property type="entry name" value="PAC"/>
</dbReference>
<dbReference type="PROSITE" id="PS50112">
    <property type="entry name" value="PAS"/>
    <property type="match status" value="1"/>
</dbReference>
<dbReference type="Gene3D" id="3.30.450.20">
    <property type="entry name" value="PAS domain"/>
    <property type="match status" value="3"/>
</dbReference>
<dbReference type="SUPFAM" id="SSF141868">
    <property type="entry name" value="EAL domain-like"/>
    <property type="match status" value="1"/>
</dbReference>
<dbReference type="CDD" id="cd01949">
    <property type="entry name" value="GGDEF"/>
    <property type="match status" value="1"/>
</dbReference>
<dbReference type="SMART" id="SM00086">
    <property type="entry name" value="PAC"/>
    <property type="match status" value="3"/>
</dbReference>
<dbReference type="PROSITE" id="PS50887">
    <property type="entry name" value="GGDEF"/>
    <property type="match status" value="1"/>
</dbReference>
<dbReference type="SMART" id="SM00267">
    <property type="entry name" value="GGDEF"/>
    <property type="match status" value="1"/>
</dbReference>
<dbReference type="GO" id="GO:0003824">
    <property type="term" value="F:catalytic activity"/>
    <property type="evidence" value="ECO:0007669"/>
    <property type="project" value="UniProtKB-ARBA"/>
</dbReference>
<dbReference type="PANTHER" id="PTHR44757:SF2">
    <property type="entry name" value="BIOFILM ARCHITECTURE MAINTENANCE PROTEIN MBAA"/>
    <property type="match status" value="1"/>
</dbReference>
<dbReference type="InterPro" id="IPR000160">
    <property type="entry name" value="GGDEF_dom"/>
</dbReference>
<dbReference type="InterPro" id="IPR029787">
    <property type="entry name" value="Nucleotide_cyclase"/>
</dbReference>
<keyword evidence="2" id="KW-0812">Transmembrane</keyword>
<feature type="domain" description="GGDEF" evidence="6">
    <location>
        <begin position="806"/>
        <end position="944"/>
    </location>
</feature>
<feature type="transmembrane region" description="Helical" evidence="2">
    <location>
        <begin position="344"/>
        <end position="367"/>
    </location>
</feature>
<keyword evidence="2" id="KW-0472">Membrane</keyword>
<dbReference type="PROSITE" id="PS50883">
    <property type="entry name" value="EAL"/>
    <property type="match status" value="1"/>
</dbReference>
<dbReference type="Gene3D" id="3.40.50.2300">
    <property type="match status" value="2"/>
</dbReference>
<evidence type="ECO:0000313" key="7">
    <source>
        <dbReference type="EMBL" id="MBT2988693.1"/>
    </source>
</evidence>
<sequence length="1218" mass="138159">MSLRYGYLTVVFLFWLLVGPIPAAADPNTRILIIHSYSQEYPWTRGEHMGFVAALREGHSGEVVIETEYLDTKRISLTPEYISTFTDYLKVKYREFKPTAIYVTDDNALGFTTRQLSTLFPQSPVFFSGVNDLRVLQQIRGENITGVIEHKEIMPNLELLAEMDHNTGDLVVVGDASRTYQAIQREIRKALSDLPSSRIAFIASEDIEVILEALSHYPDSDLFLTTLGQVRDRSGNILTLPETIGRIVDSGHRLIVSMEDAYVLDGVLGGYVTSSRGQGAAAAGLLIRYLNEGVLPAPITESPNEYLIDHRELARLGLKLPAHIRDITTLLNPPETFYQRYRRVILGSLYILLGLLLISAVSFQVVLARKNLLIRQHAIKSRQQAKIALRAKESLDEAQRVARQGSWEWDLETGKLRRSKGLKILSEICLEDDRDGLGLFKKGHSDTREQLLEAILAEVRKSGQSLEHIHHLNLCDGREFVMQETIRLVENRKGEPGRLIGTVQDATEQHRAEALLRENEEKYRRLFEMSEDPMALIVDRHIVMANRAAARTLGFDEEQHMLGVNLLAMAPQRQPDGQSSQQKASEMIELAMEQGYRRFEWEYLLQNGSQLMVEVSLTRIPYDGARALYCIWRDIMEIKQIEKALKQNSAYLDGILSSSERVAIIATDPEGNIQYYNHSAEYIFGVPADKAVGVNLLHIHRVRGVDSKRNLLGLQRAREEGEYRFTLDMNRSDGLHHIDARISPIYQESQEFAGYMLMCEDVTEQQRASELIAYQASYDALTDLPNRRMFLDSLQKALARSRRHQHKAAVLFLDLDNFKNINDSLGHPVGDNLLRQVAKRMRSLIRDEDTVARLGGDEFVILMPQLGKDANETASEVQLLADKIRHEMIKPYRVDGHELHITTSIGIAIFPASEETPDDILRQADTAMYRAKESGRNAVRFFLPSMQRAADERLKTLNELRQAIPKNELCLFYQGQFDAEKRLAGIEALIRWDHPIHGLVMPRDFIPQAEESSLILELGDLVLHKALGQYKAWCSRYTRLQKVRIAVNVSALQFRQQDFIHRIERALGNTGADPSWLTLEMTESVLLEDYEETVARINHLKQLGVHFSIDDFGTGYSSLAYLKQLPVDEIKIDRSFVRDILDDPNDAALVDAIITLARQIGLETVAEGVENQAVFDFLAKYGSLIYQGFHLARPCNAESFQKHYLDAVNEPLLTPDAV</sequence>
<dbReference type="Pfam" id="PF00563">
    <property type="entry name" value="EAL"/>
    <property type="match status" value="1"/>
</dbReference>
<evidence type="ECO:0000256" key="2">
    <source>
        <dbReference type="SAM" id="Phobius"/>
    </source>
</evidence>
<dbReference type="Gene3D" id="3.20.20.450">
    <property type="entry name" value="EAL domain"/>
    <property type="match status" value="1"/>
</dbReference>
<evidence type="ECO:0000259" key="3">
    <source>
        <dbReference type="PROSITE" id="PS50112"/>
    </source>
</evidence>
<dbReference type="Gene3D" id="3.30.70.270">
    <property type="match status" value="1"/>
</dbReference>
<comment type="caution">
    <text evidence="7">The sequence shown here is derived from an EMBL/GenBank/DDBJ whole genome shotgun (WGS) entry which is preliminary data.</text>
</comment>
<keyword evidence="2" id="KW-1133">Transmembrane helix</keyword>
<gene>
    <name evidence="7" type="ORF">KME65_06980</name>
</gene>
<dbReference type="SUPFAM" id="SSF55785">
    <property type="entry name" value="PYP-like sensor domain (PAS domain)"/>
    <property type="match status" value="3"/>
</dbReference>
<dbReference type="NCBIfam" id="TIGR00229">
    <property type="entry name" value="sensory_box"/>
    <property type="match status" value="2"/>
</dbReference>
<evidence type="ECO:0000259" key="5">
    <source>
        <dbReference type="PROSITE" id="PS50883"/>
    </source>
</evidence>
<dbReference type="InterPro" id="IPR000700">
    <property type="entry name" value="PAS-assoc_C"/>
</dbReference>
<dbReference type="Pfam" id="PF08448">
    <property type="entry name" value="PAS_4"/>
    <property type="match status" value="1"/>
</dbReference>
<dbReference type="CDD" id="cd00130">
    <property type="entry name" value="PAS"/>
    <property type="match status" value="2"/>
</dbReference>
<dbReference type="SMART" id="SM00091">
    <property type="entry name" value="PAS"/>
    <property type="match status" value="2"/>
</dbReference>
<reference evidence="7 8" key="1">
    <citation type="submission" date="2021-05" db="EMBL/GenBank/DDBJ databases">
        <title>Genetic and Functional Diversity in Clade A Lucinid endosymbionts from the Bahamas.</title>
        <authorList>
            <person name="Giani N.M."/>
            <person name="Engel A.S."/>
            <person name="Campbell B.J."/>
        </authorList>
    </citation>
    <scope>NUCLEOTIDE SEQUENCE [LARGE SCALE GENOMIC DNA]</scope>
    <source>
        <strain evidence="7">LUC16012Gg_MoonRockCtena</strain>
    </source>
</reference>
<dbReference type="InterPro" id="IPR013656">
    <property type="entry name" value="PAS_4"/>
</dbReference>
<evidence type="ECO:0000259" key="4">
    <source>
        <dbReference type="PROSITE" id="PS50113"/>
    </source>
</evidence>
<dbReference type="Pfam" id="PF00990">
    <property type="entry name" value="GGDEF"/>
    <property type="match status" value="1"/>
</dbReference>
<dbReference type="EMBL" id="JAHHGM010000005">
    <property type="protein sequence ID" value="MBT2988693.1"/>
    <property type="molecule type" value="Genomic_DNA"/>
</dbReference>
<dbReference type="InterPro" id="IPR052155">
    <property type="entry name" value="Biofilm_reg_signaling"/>
</dbReference>
<comment type="cofactor">
    <cofactor evidence="1">
        <name>Mg(2+)</name>
        <dbReference type="ChEBI" id="CHEBI:18420"/>
    </cofactor>
</comment>
<feature type="domain" description="PAC" evidence="4">
    <location>
        <begin position="465"/>
        <end position="518"/>
    </location>
</feature>
<dbReference type="Pfam" id="PF13426">
    <property type="entry name" value="PAS_9"/>
    <property type="match status" value="1"/>
</dbReference>
<dbReference type="InterPro" id="IPR035919">
    <property type="entry name" value="EAL_sf"/>
</dbReference>